<dbReference type="InterPro" id="IPR019734">
    <property type="entry name" value="TPR_rpt"/>
</dbReference>
<evidence type="ECO:0000313" key="2">
    <source>
        <dbReference type="EMBL" id="MEK9500719.1"/>
    </source>
</evidence>
<keyword evidence="1" id="KW-0802">TPR repeat</keyword>
<protein>
    <submittedName>
        <fullName evidence="2">Tetratricopeptide repeat protein</fullName>
    </submittedName>
</protein>
<dbReference type="EMBL" id="JBBHLI010000003">
    <property type="protein sequence ID" value="MEK9500719.1"/>
    <property type="molecule type" value="Genomic_DNA"/>
</dbReference>
<gene>
    <name evidence="2" type="ORF">WI372_07010</name>
</gene>
<dbReference type="SMART" id="SM00028">
    <property type="entry name" value="TPR"/>
    <property type="match status" value="3"/>
</dbReference>
<evidence type="ECO:0000256" key="1">
    <source>
        <dbReference type="PROSITE-ProRule" id="PRU00339"/>
    </source>
</evidence>
<dbReference type="Proteomes" id="UP001484239">
    <property type="component" value="Unassembled WGS sequence"/>
</dbReference>
<sequence>MRGFRSAVALVGAALAGSCVYLNSLYNARRSFDEGERARVEGRSAEAQAAYDDAIRKASASFRKDPSGSWADDALYLLGRAYLGRGADARAVDALEEAIERSESDELRSRARFRLGSALTRVGAFDRALPLLDSAAIDPHLDDQVGEVRLERARLLLAQGRLGEAAFDLLRAEELDPSLTVEVEFERLEAGIVHDDPPQAVAAVDALLHEPRAEVFADSIGSLVRAAARRWGPGGAADLLAPVRTGDWPQQSRDRLLLQRIALLAEAGDTLAVESEAGWAAQGTTAGAESARLVLARIRLRRTEEVAALDRIRVVLLPAAGNPEVARLVADIRRVEVLDDWGRVEDPVAWFVAAEMARDRLDAPRLARGLFLRFASEAGDSPWAGKAVLAALATTPDPRSDPALRSGLEARTADPYVARARARSSAGSSLGDLEARLNQIVVTLLSRADAEVQRRDLFLRGVDTLSQSPELR</sequence>
<name>A0ABU9E9E2_9BACT</name>
<proteinExistence type="predicted"/>
<dbReference type="Gene3D" id="1.25.40.10">
    <property type="entry name" value="Tetratricopeptide repeat domain"/>
    <property type="match status" value="1"/>
</dbReference>
<comment type="caution">
    <text evidence="2">The sequence shown here is derived from an EMBL/GenBank/DDBJ whole genome shotgun (WGS) entry which is preliminary data.</text>
</comment>
<dbReference type="Pfam" id="PF13432">
    <property type="entry name" value="TPR_16"/>
    <property type="match status" value="1"/>
</dbReference>
<dbReference type="RefSeq" id="WP_405284320.1">
    <property type="nucleotide sequence ID" value="NZ_CP144380.1"/>
</dbReference>
<evidence type="ECO:0000313" key="3">
    <source>
        <dbReference type="Proteomes" id="UP001484239"/>
    </source>
</evidence>
<dbReference type="PROSITE" id="PS50005">
    <property type="entry name" value="TPR"/>
    <property type="match status" value="1"/>
</dbReference>
<organism evidence="2 3">
    <name type="scientific">Gaopeijia maritima</name>
    <dbReference type="NCBI Taxonomy" id="3119007"/>
    <lineage>
        <taxon>Bacteria</taxon>
        <taxon>Pseudomonadati</taxon>
        <taxon>Gemmatimonadota</taxon>
        <taxon>Longimicrobiia</taxon>
        <taxon>Gaopeijiales</taxon>
        <taxon>Gaopeijiaceae</taxon>
        <taxon>Gaopeijia</taxon>
    </lineage>
</organism>
<keyword evidence="3" id="KW-1185">Reference proteome</keyword>
<dbReference type="PROSITE" id="PS51257">
    <property type="entry name" value="PROKAR_LIPOPROTEIN"/>
    <property type="match status" value="1"/>
</dbReference>
<accession>A0ABU9E9E2</accession>
<reference evidence="2 3" key="1">
    <citation type="submission" date="2024-02" db="EMBL/GenBank/DDBJ databases">
        <title>A novel Gemmatimonadota bacterium.</title>
        <authorList>
            <person name="Du Z.-J."/>
            <person name="Ye Y.-Q."/>
        </authorList>
    </citation>
    <scope>NUCLEOTIDE SEQUENCE [LARGE SCALE GENOMIC DNA]</scope>
    <source>
        <strain evidence="2 3">DH-20</strain>
    </source>
</reference>
<dbReference type="SUPFAM" id="SSF48452">
    <property type="entry name" value="TPR-like"/>
    <property type="match status" value="1"/>
</dbReference>
<dbReference type="InterPro" id="IPR011990">
    <property type="entry name" value="TPR-like_helical_dom_sf"/>
</dbReference>
<feature type="repeat" description="TPR" evidence="1">
    <location>
        <begin position="72"/>
        <end position="105"/>
    </location>
</feature>